<evidence type="ECO:0000313" key="2">
    <source>
        <dbReference type="EMBL" id="JAD31226.1"/>
    </source>
</evidence>
<reference evidence="2" key="1">
    <citation type="submission" date="2014-09" db="EMBL/GenBank/DDBJ databases">
        <authorList>
            <person name="Magalhaes I.L.F."/>
            <person name="Oliveira U."/>
            <person name="Santos F.R."/>
            <person name="Vidigal T.H.D.A."/>
            <person name="Brescovit A.D."/>
            <person name="Santos A.J."/>
        </authorList>
    </citation>
    <scope>NUCLEOTIDE SEQUENCE</scope>
    <source>
        <tissue evidence="2">Shoot tissue taken approximately 20 cm above the soil surface</tissue>
    </source>
</reference>
<reference evidence="2" key="2">
    <citation type="journal article" date="2015" name="Data Brief">
        <title>Shoot transcriptome of the giant reed, Arundo donax.</title>
        <authorList>
            <person name="Barrero R.A."/>
            <person name="Guerrero F.D."/>
            <person name="Moolhuijzen P."/>
            <person name="Goolsby J.A."/>
            <person name="Tidwell J."/>
            <person name="Bellgard S.E."/>
            <person name="Bellgard M.I."/>
        </authorList>
    </citation>
    <scope>NUCLEOTIDE SEQUENCE</scope>
    <source>
        <tissue evidence="2">Shoot tissue taken approximately 20 cm above the soil surface</tissue>
    </source>
</reference>
<feature type="transmembrane region" description="Helical" evidence="1">
    <location>
        <begin position="7"/>
        <end position="28"/>
    </location>
</feature>
<dbReference type="EMBL" id="GBRH01266669">
    <property type="protein sequence ID" value="JAD31226.1"/>
    <property type="molecule type" value="Transcribed_RNA"/>
</dbReference>
<keyword evidence="1" id="KW-0472">Membrane</keyword>
<evidence type="ECO:0000256" key="1">
    <source>
        <dbReference type="SAM" id="Phobius"/>
    </source>
</evidence>
<accession>A0A0A8YXC0</accession>
<sequence length="115" mass="13523">MLKYPFLCFYSFVLFLNTCNFFFAMYVLCCCCIGHLINQTSHDLIENSCMISLKRFLHTLYFHFVARKTETCSCLLHNALDSGSCHFTQKFSRLTELYFLPLCFSFGFQSVTRKN</sequence>
<name>A0A0A8YXC0_ARUDO</name>
<dbReference type="AlphaFoldDB" id="A0A0A8YXC0"/>
<keyword evidence="1" id="KW-1133">Transmembrane helix</keyword>
<organism evidence="2">
    <name type="scientific">Arundo donax</name>
    <name type="common">Giant reed</name>
    <name type="synonym">Donax arundinaceus</name>
    <dbReference type="NCBI Taxonomy" id="35708"/>
    <lineage>
        <taxon>Eukaryota</taxon>
        <taxon>Viridiplantae</taxon>
        <taxon>Streptophyta</taxon>
        <taxon>Embryophyta</taxon>
        <taxon>Tracheophyta</taxon>
        <taxon>Spermatophyta</taxon>
        <taxon>Magnoliopsida</taxon>
        <taxon>Liliopsida</taxon>
        <taxon>Poales</taxon>
        <taxon>Poaceae</taxon>
        <taxon>PACMAD clade</taxon>
        <taxon>Arundinoideae</taxon>
        <taxon>Arundineae</taxon>
        <taxon>Arundo</taxon>
    </lineage>
</organism>
<keyword evidence="1" id="KW-0812">Transmembrane</keyword>
<protein>
    <submittedName>
        <fullName evidence="2">Uncharacterized protein</fullName>
    </submittedName>
</protein>
<proteinExistence type="predicted"/>